<feature type="compositionally biased region" description="Low complexity" evidence="1">
    <location>
        <begin position="50"/>
        <end position="75"/>
    </location>
</feature>
<evidence type="ECO:0000256" key="1">
    <source>
        <dbReference type="SAM" id="MobiDB-lite"/>
    </source>
</evidence>
<organism evidence="2 3">
    <name type="scientific">Reticulibacter mediterranei</name>
    <dbReference type="NCBI Taxonomy" id="2778369"/>
    <lineage>
        <taxon>Bacteria</taxon>
        <taxon>Bacillati</taxon>
        <taxon>Chloroflexota</taxon>
        <taxon>Ktedonobacteria</taxon>
        <taxon>Ktedonobacterales</taxon>
        <taxon>Reticulibacteraceae</taxon>
        <taxon>Reticulibacter</taxon>
    </lineage>
</organism>
<accession>A0A8J3IKJ1</accession>
<proteinExistence type="predicted"/>
<feature type="compositionally biased region" description="Polar residues" evidence="1">
    <location>
        <begin position="1"/>
        <end position="22"/>
    </location>
</feature>
<name>A0A8J3IKJ1_9CHLR</name>
<dbReference type="AlphaFoldDB" id="A0A8J3IKJ1"/>
<evidence type="ECO:0008006" key="4">
    <source>
        <dbReference type="Google" id="ProtNLM"/>
    </source>
</evidence>
<comment type="caution">
    <text evidence="2">The sequence shown here is derived from an EMBL/GenBank/DDBJ whole genome shotgun (WGS) entry which is preliminary data.</text>
</comment>
<keyword evidence="3" id="KW-1185">Reference proteome</keyword>
<dbReference type="InterPro" id="IPR017853">
    <property type="entry name" value="GH"/>
</dbReference>
<protein>
    <recommendedName>
        <fullName evidence="4">Asl1-like glycosyl hydrolase catalytic domain-containing protein</fullName>
    </recommendedName>
</protein>
<feature type="region of interest" description="Disordered" evidence="1">
    <location>
        <begin position="1"/>
        <end position="75"/>
    </location>
</feature>
<evidence type="ECO:0000313" key="3">
    <source>
        <dbReference type="Proteomes" id="UP000597444"/>
    </source>
</evidence>
<feature type="compositionally biased region" description="Polar residues" evidence="1">
    <location>
        <begin position="31"/>
        <end position="44"/>
    </location>
</feature>
<dbReference type="EMBL" id="BNJK01000001">
    <property type="protein sequence ID" value="GHO94160.1"/>
    <property type="molecule type" value="Genomic_DNA"/>
</dbReference>
<reference evidence="2" key="1">
    <citation type="submission" date="2020-10" db="EMBL/GenBank/DDBJ databases">
        <title>Taxonomic study of unclassified bacteria belonging to the class Ktedonobacteria.</title>
        <authorList>
            <person name="Yabe S."/>
            <person name="Wang C.M."/>
            <person name="Zheng Y."/>
            <person name="Sakai Y."/>
            <person name="Cavaletti L."/>
            <person name="Monciardini P."/>
            <person name="Donadio S."/>
        </authorList>
    </citation>
    <scope>NUCLEOTIDE SEQUENCE</scope>
    <source>
        <strain evidence="2">ID150040</strain>
    </source>
</reference>
<evidence type="ECO:0000313" key="2">
    <source>
        <dbReference type="EMBL" id="GHO94160.1"/>
    </source>
</evidence>
<sequence>MTDSQAMPSQSHQGTSPQNTAWLTDPHKSVAPTNGPQNNVSWLTDPQRAVSPQQHQGVSHQSGQQPSVPWLNNAQATGQNNAAPWWQDYVADQPQPFSQQLSPVLSDGHLMVPWGLPQVTGEQQAVYPPDQVISGEQPQIAWNQGATAHQNAYGGMYTNQMYTTGEQGAVTWGVPAIPYAAPQAFNWNDVIATGERRAVTWEQPAEEAASLPEVPSREGEVELPRLERYTPMLAFLMNVGLVVMLLLAENTGAFIGITSSFWPGSLNRSLNDVTHTTTMSPLLFGTNMALFHDWDESILKSAEARQMLKDVGVRVIRMPTRGTLKDETQVAAANAIKAVGAVPLVVLSGPEYKEGNILTRNSHLVSLITGVFGNQPVYYEFGNESDLQGITADQYVQIWNQVIPPLKQMYPQARFLGPDMYQFNRRYLKTFVQNAKPRPDGVSWHEYTCSIHWSADFCLANIDSWPMHFAQARAAMREAIGTEIPIWVTEYNYASDQMLSNDKPIDDGKLSNPQFMQTWMTKAMQTLAEGHIYAALQYYATNPSMPLFTSDGTMGIEGKIFQQNYKKIVMDGYTPPQSSGILSTTALKPGTKVAVSFEGQDTAGWISTGGGISHPQISTAKALDGRQSLQFMLTNANEDDTPYISTTVDKLPNVPEPGKLIHAYVYVANQKALVNAKLFVGESGGNWFYTNETTLTPGTWNHLWYSLPTDYKGTTATLGIQFHTATPGVNSNVYVDALYW</sequence>
<gene>
    <name evidence="2" type="ORF">KSF_042080</name>
</gene>
<dbReference type="Gene3D" id="2.60.120.260">
    <property type="entry name" value="Galactose-binding domain-like"/>
    <property type="match status" value="1"/>
</dbReference>
<dbReference type="Proteomes" id="UP000597444">
    <property type="component" value="Unassembled WGS sequence"/>
</dbReference>
<dbReference type="SUPFAM" id="SSF51445">
    <property type="entry name" value="(Trans)glycosidases"/>
    <property type="match status" value="1"/>
</dbReference>
<dbReference type="Gene3D" id="3.20.20.80">
    <property type="entry name" value="Glycosidases"/>
    <property type="match status" value="1"/>
</dbReference>